<dbReference type="Proteomes" id="UP000231901">
    <property type="component" value="Chromosome"/>
</dbReference>
<keyword evidence="5" id="KW-1185">Reference proteome</keyword>
<protein>
    <submittedName>
        <fullName evidence="4">MFS transporter</fullName>
    </submittedName>
</protein>
<dbReference type="Gene3D" id="1.20.1250.20">
    <property type="entry name" value="MFS general substrate transporter like domains"/>
    <property type="match status" value="2"/>
</dbReference>
<evidence type="ECO:0000256" key="2">
    <source>
        <dbReference type="ARBA" id="ARBA00022989"/>
    </source>
</evidence>
<dbReference type="InterPro" id="IPR011701">
    <property type="entry name" value="MFS"/>
</dbReference>
<accession>A0A2K8QRL5</accession>
<dbReference type="SUPFAM" id="SSF103473">
    <property type="entry name" value="MFS general substrate transporter"/>
    <property type="match status" value="1"/>
</dbReference>
<dbReference type="InterPro" id="IPR036259">
    <property type="entry name" value="MFS_trans_sf"/>
</dbReference>
<dbReference type="OrthoDB" id="9810614at2"/>
<evidence type="ECO:0000313" key="5">
    <source>
        <dbReference type="Proteomes" id="UP000231901"/>
    </source>
</evidence>
<keyword evidence="1" id="KW-0812">Transmembrane</keyword>
<dbReference type="EMBL" id="CP025003">
    <property type="protein sequence ID" value="ATZ96133.1"/>
    <property type="molecule type" value="Genomic_DNA"/>
</dbReference>
<gene>
    <name evidence="4" type="ORF">CVE23_20450</name>
</gene>
<keyword evidence="3" id="KW-0472">Membrane</keyword>
<evidence type="ECO:0000256" key="1">
    <source>
        <dbReference type="ARBA" id="ARBA00022692"/>
    </source>
</evidence>
<dbReference type="AlphaFoldDB" id="A0A2K8QRL5"/>
<dbReference type="PANTHER" id="PTHR23521">
    <property type="entry name" value="TRANSPORTER MFS SUPERFAMILY"/>
    <property type="match status" value="1"/>
</dbReference>
<dbReference type="InterPro" id="IPR020846">
    <property type="entry name" value="MFS_dom"/>
</dbReference>
<name>A0A2K8QRL5_9GAMM</name>
<dbReference type="GO" id="GO:0022857">
    <property type="term" value="F:transmembrane transporter activity"/>
    <property type="evidence" value="ECO:0007669"/>
    <property type="project" value="InterPro"/>
</dbReference>
<proteinExistence type="predicted"/>
<sequence length="380" mass="41920">MMPRLLPILLIVQTFLIQLVSGINYVTIPVLMNLQGHNNLWIGVAMACEIIGVLLFHQRLSRIIQRMGLMWSTLLLVLLRASLCASMAWQQFYPGWLVSILGYGLCTGMQLILLQTWLNQLPLRRRGIIMGLFSAALSLGVALGPVLLQLTQVSMSQRFWLTALLSLSALLLVWIAHINPLSGTVSAVRFRFVCRHARAILVSALVGGVSFYGLPNFLTLYGISDGLTEERASLLMTMFMLGSVTLGMLVSLLSDWVNRQWIVVFCIFCSVVCAVFLALAVYADYGATLVLLYIWGGSMGGVYSIGLSLIGDRFHPQQQMSANMSYTMMDSLGGIAGLIGIGFMMDRMGPEGMTMVLVAVGCAFLCYLVWELVEHQTPFQ</sequence>
<dbReference type="PROSITE" id="PS50850">
    <property type="entry name" value="MFS"/>
    <property type="match status" value="1"/>
</dbReference>
<evidence type="ECO:0000256" key="3">
    <source>
        <dbReference type="ARBA" id="ARBA00023136"/>
    </source>
</evidence>
<reference evidence="5" key="1">
    <citation type="journal article" date="2018" name="Genome Announc.">
        <title>Complete genome sequence of a Dickeya fangzhongdai type strain causing bleeding canker of pear tree trunks.</title>
        <authorList>
            <person name="Zhao Y."/>
            <person name="Tian Y."/>
            <person name="Li X."/>
            <person name="Hu B."/>
        </authorList>
    </citation>
    <scope>NUCLEOTIDE SEQUENCE [LARGE SCALE GENOMIC DNA]</scope>
    <source>
        <strain evidence="5">DSM 101947</strain>
    </source>
</reference>
<dbReference type="RefSeq" id="WP_038920422.1">
    <property type="nucleotide sequence ID" value="NZ_BMJF01000017.1"/>
</dbReference>
<keyword evidence="2" id="KW-1133">Transmembrane helix</keyword>
<dbReference type="GO" id="GO:0005886">
    <property type="term" value="C:plasma membrane"/>
    <property type="evidence" value="ECO:0007669"/>
    <property type="project" value="TreeGrafter"/>
</dbReference>
<dbReference type="GeneID" id="66566691"/>
<dbReference type="Pfam" id="PF07690">
    <property type="entry name" value="MFS_1"/>
    <property type="match status" value="1"/>
</dbReference>
<evidence type="ECO:0000313" key="4">
    <source>
        <dbReference type="EMBL" id="ATZ96133.1"/>
    </source>
</evidence>
<organism evidence="4 5">
    <name type="scientific">Dickeya fangzhongdai</name>
    <dbReference type="NCBI Taxonomy" id="1778540"/>
    <lineage>
        <taxon>Bacteria</taxon>
        <taxon>Pseudomonadati</taxon>
        <taxon>Pseudomonadota</taxon>
        <taxon>Gammaproteobacteria</taxon>
        <taxon>Enterobacterales</taxon>
        <taxon>Pectobacteriaceae</taxon>
        <taxon>Dickeya</taxon>
    </lineage>
</organism>
<dbReference type="PANTHER" id="PTHR23521:SF2">
    <property type="entry name" value="TRANSPORTER MFS SUPERFAMILY"/>
    <property type="match status" value="1"/>
</dbReference>
<dbReference type="KEGG" id="dfn:CVE23_20450"/>